<dbReference type="Pfam" id="PF03737">
    <property type="entry name" value="RraA-like"/>
    <property type="match status" value="1"/>
</dbReference>
<evidence type="ECO:0000256" key="2">
    <source>
        <dbReference type="ARBA" id="ARBA00016549"/>
    </source>
</evidence>
<dbReference type="RefSeq" id="WP_366193247.1">
    <property type="nucleotide sequence ID" value="NZ_JBFBVU010000013.1"/>
</dbReference>
<gene>
    <name evidence="5" type="ORF">AB0T83_11725</name>
</gene>
<dbReference type="InterPro" id="IPR036704">
    <property type="entry name" value="RraA/RraA-like_sf"/>
</dbReference>
<dbReference type="InterPro" id="IPR005493">
    <property type="entry name" value="RraA/RraA-like"/>
</dbReference>
<evidence type="ECO:0000256" key="3">
    <source>
        <dbReference type="ARBA" id="ARBA00029596"/>
    </source>
</evidence>
<dbReference type="Proteomes" id="UP001553161">
    <property type="component" value="Unassembled WGS sequence"/>
</dbReference>
<sequence length="219" mass="24091">MTDTLTTRLENCYSGAIYDVMRAMGRPNCVLPHEIVGLDAETRCCGPIFTLRGVAFDTERANEETDYLLPWVRFLSEAPAGHVVICQPNSPTLALMGELSAETLKYRGVRGYIVDGGSRDNSFIRKIGFPVFCKFRTPRDIVAKWVPDATGEPISIGDVLIRSGDYVLADFDGVVIIPAEIVEEVVTEVENVMAAEDKVRSAILSGTDPIDAYLEHGKF</sequence>
<proteinExistence type="predicted"/>
<dbReference type="Gene3D" id="3.50.30.40">
    <property type="entry name" value="Ribonuclease E inhibitor RraA/RraA-like"/>
    <property type="match status" value="1"/>
</dbReference>
<dbReference type="PANTHER" id="PTHR33254:SF4">
    <property type="entry name" value="4-HYDROXY-4-METHYL-2-OXOGLUTARATE ALDOLASE 3-RELATED"/>
    <property type="match status" value="1"/>
</dbReference>
<evidence type="ECO:0000313" key="5">
    <source>
        <dbReference type="EMBL" id="MEV8467448.1"/>
    </source>
</evidence>
<dbReference type="EMBL" id="JBFBVU010000013">
    <property type="protein sequence ID" value="MEV8467448.1"/>
    <property type="molecule type" value="Genomic_DNA"/>
</dbReference>
<reference evidence="5 6" key="1">
    <citation type="submission" date="2024-07" db="EMBL/GenBank/DDBJ databases">
        <authorList>
            <person name="Kang M."/>
        </authorList>
    </citation>
    <scope>NUCLEOTIDE SEQUENCE [LARGE SCALE GENOMIC DNA]</scope>
    <source>
        <strain evidence="5 6">DFM31</strain>
    </source>
</reference>
<evidence type="ECO:0000256" key="4">
    <source>
        <dbReference type="ARBA" id="ARBA00030169"/>
    </source>
</evidence>
<evidence type="ECO:0000313" key="6">
    <source>
        <dbReference type="Proteomes" id="UP001553161"/>
    </source>
</evidence>
<accession>A0ABV3L7F9</accession>
<dbReference type="SUPFAM" id="SSF89562">
    <property type="entry name" value="RraA-like"/>
    <property type="match status" value="1"/>
</dbReference>
<comment type="caution">
    <text evidence="5">The sequence shown here is derived from an EMBL/GenBank/DDBJ whole genome shotgun (WGS) entry which is preliminary data.</text>
</comment>
<dbReference type="CDD" id="cd16841">
    <property type="entry name" value="RraA_family"/>
    <property type="match status" value="1"/>
</dbReference>
<keyword evidence="6" id="KW-1185">Reference proteome</keyword>
<protein>
    <recommendedName>
        <fullName evidence="2">Putative 4-hydroxy-4-methyl-2-oxoglutarate aldolase</fullName>
    </recommendedName>
    <alternativeName>
        <fullName evidence="3">Regulator of ribonuclease activity homolog</fullName>
    </alternativeName>
    <alternativeName>
        <fullName evidence="4">RraA-like protein</fullName>
    </alternativeName>
</protein>
<comment type="cofactor">
    <cofactor evidence="1">
        <name>a divalent metal cation</name>
        <dbReference type="ChEBI" id="CHEBI:60240"/>
    </cofactor>
</comment>
<dbReference type="PANTHER" id="PTHR33254">
    <property type="entry name" value="4-HYDROXY-4-METHYL-2-OXOGLUTARATE ALDOLASE 3-RELATED"/>
    <property type="match status" value="1"/>
</dbReference>
<organism evidence="5 6">
    <name type="scientific">Meridianimarinicoccus marinus</name>
    <dbReference type="NCBI Taxonomy" id="3231483"/>
    <lineage>
        <taxon>Bacteria</taxon>
        <taxon>Pseudomonadati</taxon>
        <taxon>Pseudomonadota</taxon>
        <taxon>Alphaproteobacteria</taxon>
        <taxon>Rhodobacterales</taxon>
        <taxon>Paracoccaceae</taxon>
        <taxon>Meridianimarinicoccus</taxon>
    </lineage>
</organism>
<name>A0ABV3L7F9_9RHOB</name>
<evidence type="ECO:0000256" key="1">
    <source>
        <dbReference type="ARBA" id="ARBA00001968"/>
    </source>
</evidence>